<reference evidence="1" key="1">
    <citation type="submission" date="2015-06" db="UniProtKB">
        <authorList>
            <consortium name="EnsemblPlants"/>
        </authorList>
    </citation>
    <scope>IDENTIFICATION</scope>
</reference>
<evidence type="ECO:0000313" key="1">
    <source>
        <dbReference type="EnsemblPlants" id="EMT07016"/>
    </source>
</evidence>
<organism evidence="1">
    <name type="scientific">Aegilops tauschii</name>
    <name type="common">Tausch's goatgrass</name>
    <name type="synonym">Aegilops squarrosa</name>
    <dbReference type="NCBI Taxonomy" id="37682"/>
    <lineage>
        <taxon>Eukaryota</taxon>
        <taxon>Viridiplantae</taxon>
        <taxon>Streptophyta</taxon>
        <taxon>Embryophyta</taxon>
        <taxon>Tracheophyta</taxon>
        <taxon>Spermatophyta</taxon>
        <taxon>Magnoliopsida</taxon>
        <taxon>Liliopsida</taxon>
        <taxon>Poales</taxon>
        <taxon>Poaceae</taxon>
        <taxon>BOP clade</taxon>
        <taxon>Pooideae</taxon>
        <taxon>Triticodae</taxon>
        <taxon>Triticeae</taxon>
        <taxon>Triticinae</taxon>
        <taxon>Aegilops</taxon>
    </lineage>
</organism>
<sequence>MGVEQRPPAWSKKIFEQGQERAIRPNMVSTRRSRSSSVGCGSYVDGSHSGLAVDTRWSRGEAVGMDIPFLSDV</sequence>
<dbReference type="EnsemblPlants" id="EMT07016">
    <property type="protein sequence ID" value="EMT07016"/>
    <property type="gene ID" value="F775_06125"/>
</dbReference>
<dbReference type="AlphaFoldDB" id="M8AR62"/>
<accession>M8AR62</accession>
<name>M8AR62_AEGTA</name>
<protein>
    <submittedName>
        <fullName evidence="1">Uncharacterized protein</fullName>
    </submittedName>
</protein>
<proteinExistence type="predicted"/>